<evidence type="ECO:0000256" key="3">
    <source>
        <dbReference type="PROSITE-ProRule" id="PRU00708"/>
    </source>
</evidence>
<dbReference type="PANTHER" id="PTHR47936:SF1">
    <property type="entry name" value="PENTATRICOPEPTIDE REPEAT-CONTAINING PROTEIN GUN1, CHLOROPLASTIC"/>
    <property type="match status" value="1"/>
</dbReference>
<feature type="repeat" description="PPR" evidence="3">
    <location>
        <begin position="222"/>
        <end position="256"/>
    </location>
</feature>
<comment type="similarity">
    <text evidence="1">Belongs to the PPR family. P subfamily.</text>
</comment>
<evidence type="ECO:0000256" key="1">
    <source>
        <dbReference type="ARBA" id="ARBA00007626"/>
    </source>
</evidence>
<comment type="caution">
    <text evidence="5">The sequence shown here is derived from an EMBL/GenBank/DDBJ whole genome shotgun (WGS) entry which is preliminary data.</text>
</comment>
<dbReference type="GO" id="GO:0010019">
    <property type="term" value="P:chloroplast-nucleus signaling pathway"/>
    <property type="evidence" value="ECO:0007669"/>
    <property type="project" value="TreeGrafter"/>
</dbReference>
<gene>
    <name evidence="5" type="ORF">F3Y22_tig00110630pilonHSYRG00052</name>
</gene>
<dbReference type="InterPro" id="IPR002885">
    <property type="entry name" value="PPR_rpt"/>
</dbReference>
<protein>
    <submittedName>
        <fullName evidence="5">Pentatricopeptide repeat-containing protein</fullName>
    </submittedName>
</protein>
<dbReference type="Pfam" id="PF01535">
    <property type="entry name" value="PPR"/>
    <property type="match status" value="1"/>
</dbReference>
<evidence type="ECO:0000313" key="6">
    <source>
        <dbReference type="Proteomes" id="UP000436088"/>
    </source>
</evidence>
<evidence type="ECO:0000313" key="5">
    <source>
        <dbReference type="EMBL" id="KAE8697167.1"/>
    </source>
</evidence>
<keyword evidence="2" id="KW-0677">Repeat</keyword>
<dbReference type="AlphaFoldDB" id="A0A6A3A0N8"/>
<dbReference type="EMBL" id="VEPZ02001054">
    <property type="protein sequence ID" value="KAE8697167.1"/>
    <property type="molecule type" value="Genomic_DNA"/>
</dbReference>
<feature type="domain" description="PROP1-like PPR" evidence="4">
    <location>
        <begin position="123"/>
        <end position="270"/>
    </location>
</feature>
<dbReference type="NCBIfam" id="TIGR00756">
    <property type="entry name" value="PPR"/>
    <property type="match status" value="5"/>
</dbReference>
<dbReference type="PROSITE" id="PS51375">
    <property type="entry name" value="PPR"/>
    <property type="match status" value="5"/>
</dbReference>
<feature type="repeat" description="PPR" evidence="3">
    <location>
        <begin position="187"/>
        <end position="221"/>
    </location>
</feature>
<dbReference type="InterPro" id="IPR011990">
    <property type="entry name" value="TPR-like_helical_dom_sf"/>
</dbReference>
<dbReference type="PANTHER" id="PTHR47936">
    <property type="entry name" value="PPR_LONG DOMAIN-CONTAINING PROTEIN"/>
    <property type="match status" value="1"/>
</dbReference>
<sequence>MHLSRPKTTINTRRTSVADDVLQLALHNGQAGLERILHSFESKLCSSDDYTFLLRELGNRRKVELAKGIFQTAINEGYGNTVYAFSALISAFGRSGYCDEAIKVFDSMKNYGLKPNLVTYNAVIDACAKGGVDFKRVMELFDEMLRSGVQPDRITFNSLLAVCSRGGLWEAARNLFCEMVNRGIDRDIFTYNTLLDAVCKGGQMDLAFEIMAEMPAKNILPNVVTYSTVVDGYAKAGRLDEALNLFDEMKFLGIGLDRVSYNTLLSIYAKLVGLRRL</sequence>
<keyword evidence="6" id="KW-1185">Reference proteome</keyword>
<name>A0A6A3A0N8_HIBSY</name>
<reference evidence="5" key="1">
    <citation type="submission" date="2019-09" db="EMBL/GenBank/DDBJ databases">
        <title>Draft genome information of white flower Hibiscus syriacus.</title>
        <authorList>
            <person name="Kim Y.-M."/>
        </authorList>
    </citation>
    <scope>NUCLEOTIDE SEQUENCE [LARGE SCALE GENOMIC DNA]</scope>
    <source>
        <strain evidence="5">YM2019G1</strain>
    </source>
</reference>
<feature type="repeat" description="PPR" evidence="3">
    <location>
        <begin position="81"/>
        <end position="115"/>
    </location>
</feature>
<feature type="repeat" description="PPR" evidence="3">
    <location>
        <begin position="152"/>
        <end position="186"/>
    </location>
</feature>
<dbReference type="GO" id="GO:0031930">
    <property type="term" value="P:mitochondria-nucleus signaling pathway"/>
    <property type="evidence" value="ECO:0007669"/>
    <property type="project" value="TreeGrafter"/>
</dbReference>
<dbReference type="GO" id="GO:0009507">
    <property type="term" value="C:chloroplast"/>
    <property type="evidence" value="ECO:0007669"/>
    <property type="project" value="TreeGrafter"/>
</dbReference>
<organism evidence="5 6">
    <name type="scientific">Hibiscus syriacus</name>
    <name type="common">Rose of Sharon</name>
    <dbReference type="NCBI Taxonomy" id="106335"/>
    <lineage>
        <taxon>Eukaryota</taxon>
        <taxon>Viridiplantae</taxon>
        <taxon>Streptophyta</taxon>
        <taxon>Embryophyta</taxon>
        <taxon>Tracheophyta</taxon>
        <taxon>Spermatophyta</taxon>
        <taxon>Magnoliopsida</taxon>
        <taxon>eudicotyledons</taxon>
        <taxon>Gunneridae</taxon>
        <taxon>Pentapetalae</taxon>
        <taxon>rosids</taxon>
        <taxon>malvids</taxon>
        <taxon>Malvales</taxon>
        <taxon>Malvaceae</taxon>
        <taxon>Malvoideae</taxon>
        <taxon>Hibiscus</taxon>
    </lineage>
</organism>
<evidence type="ECO:0000259" key="4">
    <source>
        <dbReference type="Pfam" id="PF17177"/>
    </source>
</evidence>
<proteinExistence type="inferred from homology"/>
<feature type="repeat" description="PPR" evidence="3">
    <location>
        <begin position="116"/>
        <end position="151"/>
    </location>
</feature>
<accession>A0A6A3A0N8</accession>
<evidence type="ECO:0000256" key="2">
    <source>
        <dbReference type="ARBA" id="ARBA00022737"/>
    </source>
</evidence>
<dbReference type="Proteomes" id="UP000436088">
    <property type="component" value="Unassembled WGS sequence"/>
</dbReference>
<dbReference type="Gene3D" id="1.25.40.10">
    <property type="entry name" value="Tetratricopeptide repeat domain"/>
    <property type="match status" value="2"/>
</dbReference>
<dbReference type="Pfam" id="PF17177">
    <property type="entry name" value="PPR_long"/>
    <property type="match status" value="1"/>
</dbReference>
<dbReference type="InterPro" id="IPR033443">
    <property type="entry name" value="PROP1-like_PPR_dom"/>
</dbReference>